<feature type="domain" description="EF-hand" evidence="7">
    <location>
        <begin position="477"/>
        <end position="512"/>
    </location>
</feature>
<keyword evidence="3" id="KW-0677">Repeat</keyword>
<dbReference type="Pfam" id="PF13499">
    <property type="entry name" value="EF-hand_7"/>
    <property type="match status" value="2"/>
</dbReference>
<evidence type="ECO:0000256" key="3">
    <source>
        <dbReference type="ARBA" id="ARBA00022737"/>
    </source>
</evidence>
<proteinExistence type="inferred from homology"/>
<evidence type="ECO:0000256" key="2">
    <source>
        <dbReference type="ARBA" id="ARBA00022723"/>
    </source>
</evidence>
<dbReference type="GO" id="GO:0005509">
    <property type="term" value="F:calcium ion binding"/>
    <property type="evidence" value="ECO:0007669"/>
    <property type="project" value="InterPro"/>
</dbReference>
<feature type="region of interest" description="Disordered" evidence="5">
    <location>
        <begin position="346"/>
        <end position="367"/>
    </location>
</feature>
<dbReference type="PANTHER" id="PTHR23048">
    <property type="entry name" value="MYOSIN LIGHT CHAIN 1, 3"/>
    <property type="match status" value="1"/>
</dbReference>
<dbReference type="InterPro" id="IPR011992">
    <property type="entry name" value="EF-hand-dom_pair"/>
</dbReference>
<dbReference type="FunFam" id="1.10.238.10:FF:000070">
    <property type="entry name" value="Centrin-1"/>
    <property type="match status" value="1"/>
</dbReference>
<comment type="similarity">
    <text evidence="1">Belongs to the centrin family.</text>
</comment>
<comment type="caution">
    <text evidence="8">The sequence shown here is derived from an EMBL/GenBank/DDBJ whole genome shotgun (WGS) entry which is preliminary data.</text>
</comment>
<evidence type="ECO:0000313" key="9">
    <source>
        <dbReference type="Proteomes" id="UP000663842"/>
    </source>
</evidence>
<dbReference type="PROSITE" id="PS00039">
    <property type="entry name" value="DEAD_ATP_HELICASE"/>
    <property type="match status" value="1"/>
</dbReference>
<dbReference type="InterPro" id="IPR002048">
    <property type="entry name" value="EF_hand_dom"/>
</dbReference>
<dbReference type="Gene3D" id="1.10.238.10">
    <property type="entry name" value="EF-hand"/>
    <property type="match status" value="2"/>
</dbReference>
<dbReference type="FunFam" id="1.10.238.10:FF:000077">
    <property type="entry name" value="Centrin 1"/>
    <property type="match status" value="1"/>
</dbReference>
<reference evidence="8" key="1">
    <citation type="submission" date="2021-02" db="EMBL/GenBank/DDBJ databases">
        <authorList>
            <person name="Nowell W R."/>
        </authorList>
    </citation>
    <scope>NUCLEOTIDE SEQUENCE</scope>
</reference>
<protein>
    <recommendedName>
        <fullName evidence="7">EF-hand domain-containing protein</fullName>
    </recommendedName>
</protein>
<accession>A0A819ET55</accession>
<dbReference type="InterPro" id="IPR050230">
    <property type="entry name" value="CALM/Myosin/TropC-like"/>
</dbReference>
<keyword evidence="6" id="KW-0732">Signal</keyword>
<feature type="domain" description="EF-hand" evidence="7">
    <location>
        <begin position="368"/>
        <end position="403"/>
    </location>
</feature>
<dbReference type="GO" id="GO:0016460">
    <property type="term" value="C:myosin II complex"/>
    <property type="evidence" value="ECO:0007669"/>
    <property type="project" value="TreeGrafter"/>
</dbReference>
<dbReference type="PROSITE" id="PS00018">
    <property type="entry name" value="EF_HAND_1"/>
    <property type="match status" value="2"/>
</dbReference>
<dbReference type="PROSITE" id="PS51257">
    <property type="entry name" value="PROKAR_LIPOPROTEIN"/>
    <property type="match status" value="1"/>
</dbReference>
<evidence type="ECO:0000256" key="6">
    <source>
        <dbReference type="SAM" id="SignalP"/>
    </source>
</evidence>
<dbReference type="AlphaFoldDB" id="A0A819ET55"/>
<evidence type="ECO:0000259" key="7">
    <source>
        <dbReference type="PROSITE" id="PS50222"/>
    </source>
</evidence>
<dbReference type="Proteomes" id="UP000663842">
    <property type="component" value="Unassembled WGS sequence"/>
</dbReference>
<dbReference type="CDD" id="cd00051">
    <property type="entry name" value="EFh"/>
    <property type="match status" value="2"/>
</dbReference>
<evidence type="ECO:0000313" key="8">
    <source>
        <dbReference type="EMBL" id="CAF3854541.1"/>
    </source>
</evidence>
<dbReference type="PANTHER" id="PTHR23048:SF59">
    <property type="entry name" value="EF-HAND SUPERFAMILY PROTEIN"/>
    <property type="match status" value="1"/>
</dbReference>
<name>A0A819ET55_9BILA</name>
<dbReference type="InterPro" id="IPR018247">
    <property type="entry name" value="EF_Hand_1_Ca_BS"/>
</dbReference>
<dbReference type="InterPro" id="IPR047746">
    <property type="entry name" value="Dae2/Tae2-like"/>
</dbReference>
<evidence type="ECO:0000256" key="5">
    <source>
        <dbReference type="SAM" id="MobiDB-lite"/>
    </source>
</evidence>
<dbReference type="InterPro" id="IPR000629">
    <property type="entry name" value="RNA-helicase_DEAD-box_CS"/>
</dbReference>
<dbReference type="EMBL" id="CAJOBF010000688">
    <property type="protein sequence ID" value="CAF3854541.1"/>
    <property type="molecule type" value="Genomic_DNA"/>
</dbReference>
<sequence>MGINKFLVLLVAALVSLVSVTSGIACINPSRYSGQTICDPFGRKCGECVSFVKKCTGDERKTSQWRQGRKVRDASISSGTAIATFPDGAYSGHAAIYMGQDHNGIHVWDQWRGHPVSQRIIHWYGISCSNPGGYEGRKICDQFGGQCGQCVSFVKVCTGDRRATWQWGQGAKVRNANIAYGTGIATFPNGQYSGHAAIYVGQNDQGIQVWDQWRGHLVSSRTIYWNGNGLSNNGILCNNPERYSGRSVCDHSGKIIISLFTTYSLMLLLGGYCGECVSFVKKCTGDRRATNQWRQGRKVRAARVPYGTAIATFPNGKYSGHAAIYISQDSIGIQVWDQATTTNQIKRPALGGGAKKRSTGSRPELTEEQKTEIREAFDLFDADGSGTIDVKELKVAMRALGFEPKKEEIKKMISDIQKENAGTIDFNDFLQLMSQKMAEKDSKEEILKAFRLFDDDNTGKISFKNLKRVAKELGENLTDEELQEMIDEADRDGDGEINEQEFLRIMKKTSLY</sequence>
<gene>
    <name evidence="8" type="ORF">UXM345_LOCUS8022</name>
</gene>
<evidence type="ECO:0000256" key="4">
    <source>
        <dbReference type="ARBA" id="ARBA00022837"/>
    </source>
</evidence>
<evidence type="ECO:0000256" key="1">
    <source>
        <dbReference type="ARBA" id="ARBA00005253"/>
    </source>
</evidence>
<dbReference type="GO" id="GO:0005815">
    <property type="term" value="C:microtubule organizing center"/>
    <property type="evidence" value="ECO:0007669"/>
    <property type="project" value="UniProtKB-ARBA"/>
</dbReference>
<feature type="domain" description="EF-hand" evidence="7">
    <location>
        <begin position="441"/>
        <end position="476"/>
    </location>
</feature>
<dbReference type="PROSITE" id="PS50222">
    <property type="entry name" value="EF_HAND_2"/>
    <property type="match status" value="4"/>
</dbReference>
<dbReference type="NCBIfam" id="NF033857">
    <property type="entry name" value="BPSL0067_fam"/>
    <property type="match status" value="3"/>
</dbReference>
<feature type="signal peptide" evidence="6">
    <location>
        <begin position="1"/>
        <end position="23"/>
    </location>
</feature>
<dbReference type="SUPFAM" id="SSF47473">
    <property type="entry name" value="EF-hand"/>
    <property type="match status" value="1"/>
</dbReference>
<keyword evidence="2" id="KW-0479">Metal-binding</keyword>
<dbReference type="SMART" id="SM00054">
    <property type="entry name" value="EFh"/>
    <property type="match status" value="4"/>
</dbReference>
<organism evidence="8 9">
    <name type="scientific">Rotaria magnacalcarata</name>
    <dbReference type="NCBI Taxonomy" id="392030"/>
    <lineage>
        <taxon>Eukaryota</taxon>
        <taxon>Metazoa</taxon>
        <taxon>Spiralia</taxon>
        <taxon>Gnathifera</taxon>
        <taxon>Rotifera</taxon>
        <taxon>Eurotatoria</taxon>
        <taxon>Bdelloidea</taxon>
        <taxon>Philodinida</taxon>
        <taxon>Philodinidae</taxon>
        <taxon>Rotaria</taxon>
    </lineage>
</organism>
<feature type="chain" id="PRO_5032806695" description="EF-hand domain-containing protein" evidence="6">
    <location>
        <begin position="24"/>
        <end position="512"/>
    </location>
</feature>
<keyword evidence="4" id="KW-0106">Calcium</keyword>
<feature type="domain" description="EF-hand" evidence="7">
    <location>
        <begin position="404"/>
        <end position="439"/>
    </location>
</feature>